<comment type="subcellular location">
    <subcellularLocation>
        <location evidence="1">Secreted</location>
    </subcellularLocation>
</comment>
<dbReference type="RefSeq" id="WP_051521455.1">
    <property type="nucleotide sequence ID" value="NZ_KK088598.1"/>
</dbReference>
<dbReference type="Pfam" id="PF00353">
    <property type="entry name" value="HemolysinCabind"/>
    <property type="match status" value="7"/>
</dbReference>
<dbReference type="PROSITE" id="PS00330">
    <property type="entry name" value="HEMOLYSIN_CALCIUM"/>
    <property type="match status" value="5"/>
</dbReference>
<gene>
    <name evidence="3" type="ORF">Rumeso_03046</name>
</gene>
<dbReference type="Gene3D" id="2.150.10.10">
    <property type="entry name" value="Serralysin-like metalloprotease, C-terminal"/>
    <property type="match status" value="3"/>
</dbReference>
<evidence type="ECO:0000313" key="4">
    <source>
        <dbReference type="Proteomes" id="UP000019666"/>
    </source>
</evidence>
<dbReference type="HOGENOM" id="CLU_328139_0_0_5"/>
<keyword evidence="4" id="KW-1185">Reference proteome</keyword>
<keyword evidence="3" id="KW-0378">Hydrolase</keyword>
<dbReference type="EMBL" id="AOSK01000083">
    <property type="protein sequence ID" value="EYD75399.1"/>
    <property type="molecule type" value="Genomic_DNA"/>
</dbReference>
<dbReference type="PATRIC" id="fig|442562.3.peg.2996"/>
<dbReference type="InterPro" id="IPR050557">
    <property type="entry name" value="RTX_toxin/Mannuronan_C5-epim"/>
</dbReference>
<dbReference type="GO" id="GO:0005509">
    <property type="term" value="F:calcium ion binding"/>
    <property type="evidence" value="ECO:0007669"/>
    <property type="project" value="InterPro"/>
</dbReference>
<organism evidence="3 4">
    <name type="scientific">Rubellimicrobium mesophilum DSM 19309</name>
    <dbReference type="NCBI Taxonomy" id="442562"/>
    <lineage>
        <taxon>Bacteria</taxon>
        <taxon>Pseudomonadati</taxon>
        <taxon>Pseudomonadota</taxon>
        <taxon>Alphaproteobacteria</taxon>
        <taxon>Rhodobacterales</taxon>
        <taxon>Roseobacteraceae</taxon>
        <taxon>Rubellimicrobium</taxon>
    </lineage>
</organism>
<evidence type="ECO:0000313" key="3">
    <source>
        <dbReference type="EMBL" id="EYD75399.1"/>
    </source>
</evidence>
<evidence type="ECO:0000256" key="1">
    <source>
        <dbReference type="ARBA" id="ARBA00004613"/>
    </source>
</evidence>
<dbReference type="EC" id="3.1.3.1" evidence="3"/>
<keyword evidence="2" id="KW-0964">Secreted</keyword>
<dbReference type="InterPro" id="IPR011049">
    <property type="entry name" value="Serralysin-like_metalloprot_C"/>
</dbReference>
<sequence length="876" mass="88046">MPSEIWLKDYTNEGTTQTVFWDYYSTADGPNGAFNVGTRQLITGSFEGGHQDLTYTNGQAVTWTWSQGNTLQLQNIAYPGGYEQVGGTLTFTYVWGEHHYDQASGTHSGWVKTVWTPNALGTEDSIQFVDNEWFMANASGYQTGGGWNYSDVAGHTLDDLVEEGTTIYAGGSTGLVDVRTSDFGETIVGNAGDLRLQSRGGNDVISLAGNSNVIDAGGGDDQILAGHSMRNADAAAHLVTGGAGNDTFGSDGFSTPNATWVYSGARSDYTIDINSDTNAVTICDLRAGSPDGTDSMPTGMNGRLQFADGSYGYEIWASTGTQGDDLLIGSAGSDYFEGKGGIDTVSFEDPIQIGDPVLTPVVADLAAGTASGAGIGSDRLSGIENLVGGFGADTLRGNAGANVLTGGEDNDILDGRGGNDRLIGGIGADNLTGGAGDDTYVLSGDDVAQDTVVEISGGGSDTIEVGQSYTLGANLEKLLLTGTGDFAGTGNSAANTLTGNSGANLLDGKAGADIMAGGGGNDIYVVDNAGDRANEVAGGGTDEVRTTLASLDISLNGMTNVENLTFTGTVAFTGTGNALANTLTGGAGNDSLNGGGGNDTLIGGLGSDSLAGGAGNDTYLVAQAGDLVAEVAGGGTDTVRASVSATLVAEVENLVLTGTSALNGTGNGLANTLTGNSGANLLDGKAGADIMAGGGGNDIYVVDNAGDRANEVAGGGTDEVRSSLASTTLSGEVENLTLSGSAVTGTGNSLANILRGTDLTNTLLGVDGNDRLIGGGGNDSLNGGLGLDVFVFASTTSGAKFGSDTVADFDYNPTGGQDLLDVSALGITAATFASRVKFTDLGSDILVTLDGLASQTIRLVNAQTVGNITAQDFLLA</sequence>
<proteinExistence type="predicted"/>
<comment type="caution">
    <text evidence="3">The sequence shown here is derived from an EMBL/GenBank/DDBJ whole genome shotgun (WGS) entry which is preliminary data.</text>
</comment>
<dbReference type="GO" id="GO:0005576">
    <property type="term" value="C:extracellular region"/>
    <property type="evidence" value="ECO:0007669"/>
    <property type="project" value="UniProtKB-SubCell"/>
</dbReference>
<dbReference type="InterPro" id="IPR018511">
    <property type="entry name" value="Hemolysin-typ_Ca-bd_CS"/>
</dbReference>
<dbReference type="SUPFAM" id="SSF51120">
    <property type="entry name" value="beta-Roll"/>
    <property type="match status" value="4"/>
</dbReference>
<dbReference type="PANTHER" id="PTHR38340:SF1">
    <property type="entry name" value="S-LAYER PROTEIN"/>
    <property type="match status" value="1"/>
</dbReference>
<dbReference type="PANTHER" id="PTHR38340">
    <property type="entry name" value="S-LAYER PROTEIN"/>
    <property type="match status" value="1"/>
</dbReference>
<dbReference type="STRING" id="442562.Rumeso_03046"/>
<protein>
    <submittedName>
        <fullName evidence="3">Alkaline phosphatase</fullName>
        <ecNumber evidence="3">3.1.3.1</ecNumber>
    </submittedName>
</protein>
<name>A0A017HNN4_9RHOB</name>
<accession>A0A017HNN4</accession>
<dbReference type="GO" id="GO:0004035">
    <property type="term" value="F:alkaline phosphatase activity"/>
    <property type="evidence" value="ECO:0007669"/>
    <property type="project" value="UniProtKB-EC"/>
</dbReference>
<reference evidence="3 4" key="1">
    <citation type="submission" date="2013-02" db="EMBL/GenBank/DDBJ databases">
        <authorList>
            <person name="Fiebig A."/>
            <person name="Goeker M."/>
            <person name="Klenk H.-P.P."/>
        </authorList>
    </citation>
    <scope>NUCLEOTIDE SEQUENCE [LARGE SCALE GENOMIC DNA]</scope>
    <source>
        <strain evidence="3 4">DSM 19309</strain>
    </source>
</reference>
<dbReference type="Proteomes" id="UP000019666">
    <property type="component" value="Unassembled WGS sequence"/>
</dbReference>
<evidence type="ECO:0000256" key="2">
    <source>
        <dbReference type="ARBA" id="ARBA00022525"/>
    </source>
</evidence>
<dbReference type="InterPro" id="IPR001343">
    <property type="entry name" value="Hemolysn_Ca-bd"/>
</dbReference>
<dbReference type="AlphaFoldDB" id="A0A017HNN4"/>
<dbReference type="PRINTS" id="PR00313">
    <property type="entry name" value="CABNDNGRPT"/>
</dbReference>